<gene>
    <name evidence="2" type="ORF">DMB85_020490</name>
</gene>
<evidence type="ECO:0000256" key="1">
    <source>
        <dbReference type="SAM" id="SignalP"/>
    </source>
</evidence>
<dbReference type="EMBL" id="QHJW02000102">
    <property type="protein sequence ID" value="RRO01886.1"/>
    <property type="molecule type" value="Genomic_DNA"/>
</dbReference>
<dbReference type="RefSeq" id="WP_116238251.1">
    <property type="nucleotide sequence ID" value="NZ_QHJW02000102.1"/>
</dbReference>
<keyword evidence="1" id="KW-0732">Signal</keyword>
<proteinExistence type="predicted"/>
<evidence type="ECO:0000313" key="3">
    <source>
        <dbReference type="Proteomes" id="UP000256817"/>
    </source>
</evidence>
<feature type="signal peptide" evidence="1">
    <location>
        <begin position="1"/>
        <end position="27"/>
    </location>
</feature>
<evidence type="ECO:0000313" key="2">
    <source>
        <dbReference type="EMBL" id="RRO01886.1"/>
    </source>
</evidence>
<keyword evidence="3" id="KW-1185">Reference proteome</keyword>
<comment type="caution">
    <text evidence="2">The sequence shown here is derived from an EMBL/GenBank/DDBJ whole genome shotgun (WGS) entry which is preliminary data.</text>
</comment>
<accession>A0A426IM97</accession>
<reference evidence="2" key="1">
    <citation type="submission" date="2018-11" db="EMBL/GenBank/DDBJ databases">
        <title>Draft genome sequences of proposed Pectobacterium aquaticum sp. nov. isolated in France from fresh water.</title>
        <authorList>
            <person name="Pedron J."/>
            <person name="Barny M.A."/>
        </authorList>
    </citation>
    <scope>NUCLEOTIDE SEQUENCE [LARGE SCALE GENOMIC DNA]</scope>
    <source>
        <strain evidence="2">A35-S23-M15</strain>
    </source>
</reference>
<evidence type="ECO:0008006" key="4">
    <source>
        <dbReference type="Google" id="ProtNLM"/>
    </source>
</evidence>
<dbReference type="Proteomes" id="UP000256817">
    <property type="component" value="Unassembled WGS sequence"/>
</dbReference>
<feature type="chain" id="PRO_5046371653" description="Secreted protein" evidence="1">
    <location>
        <begin position="28"/>
        <end position="277"/>
    </location>
</feature>
<sequence>MKTQPVLPCSGMLLASLMVLPILSVQAKPADNEPQIITDSDGHMVCHLCGPDRKDSFFISDYPQGYKNKTDQYSKLWDMTRYTILLNDAIPAYTANRTPDFYYIDKYAASPTVHFIEFDDDRSDLSAVAKVSVTENKNNTLLTVTWKNGEKNRFQMNNQVLAYQAHILRNTQDQLFCRNCGDSGKDVLVQGADTASLYTRLTDTPYYAFLAQSAGMACPAGNWYAVNKTNPTPEIKAIDLKDCSEIVKVDSTHDANNTTLNLTHYNGKKDTLTFSHR</sequence>
<organism evidence="2 3">
    <name type="scientific">Pectobacterium aquaticum</name>
    <dbReference type="NCBI Taxonomy" id="2204145"/>
    <lineage>
        <taxon>Bacteria</taxon>
        <taxon>Pseudomonadati</taxon>
        <taxon>Pseudomonadota</taxon>
        <taxon>Gammaproteobacteria</taxon>
        <taxon>Enterobacterales</taxon>
        <taxon>Pectobacteriaceae</taxon>
        <taxon>Pectobacterium</taxon>
    </lineage>
</organism>
<protein>
    <recommendedName>
        <fullName evidence="4">Secreted protein</fullName>
    </recommendedName>
</protein>
<name>A0A426IM97_9GAMM</name>